<dbReference type="Proteomes" id="UP001464555">
    <property type="component" value="Unassembled WGS sequence"/>
</dbReference>
<comment type="caution">
    <text evidence="1">The sequence shown here is derived from an EMBL/GenBank/DDBJ whole genome shotgun (WGS) entry which is preliminary data.</text>
</comment>
<evidence type="ECO:0000313" key="1">
    <source>
        <dbReference type="EMBL" id="MEL1244430.1"/>
    </source>
</evidence>
<keyword evidence="2" id="KW-1185">Reference proteome</keyword>
<gene>
    <name evidence="1" type="ORF">AAEO56_09175</name>
</gene>
<organism evidence="1 2">
    <name type="scientific">Flavobacterium arundinis</name>
    <dbReference type="NCBI Taxonomy" id="3139143"/>
    <lineage>
        <taxon>Bacteria</taxon>
        <taxon>Pseudomonadati</taxon>
        <taxon>Bacteroidota</taxon>
        <taxon>Flavobacteriia</taxon>
        <taxon>Flavobacteriales</taxon>
        <taxon>Flavobacteriaceae</taxon>
        <taxon>Flavobacterium</taxon>
    </lineage>
</organism>
<accession>A0ABU9HW86</accession>
<dbReference type="EMBL" id="JBBYHR010000004">
    <property type="protein sequence ID" value="MEL1244430.1"/>
    <property type="molecule type" value="Genomic_DNA"/>
</dbReference>
<sequence>MRTLEELAEKEQYLLSNIDSVQGTMEEKYHLLKEAGVFDQFKNIHVHYAAMCGKDLEALKRAVFLMWYSRVEPAFLSGINELDLDSVSKTMESLNDCLKNSIIDSELEWMINYYSNWGYLFEDFKHLDSINEFLLKEPEESKLPLSINQDIMKNRGQMGRYWNSLNRFE</sequence>
<reference evidence="1 2" key="1">
    <citation type="submission" date="2024-04" db="EMBL/GenBank/DDBJ databases">
        <title>Flavobacterium sp. DGU11 16S ribosomal RNA gene Genome sequencing and assembly.</title>
        <authorList>
            <person name="Park S."/>
        </authorList>
    </citation>
    <scope>NUCLEOTIDE SEQUENCE [LARGE SCALE GENOMIC DNA]</scope>
    <source>
        <strain evidence="1 2">DGU11</strain>
    </source>
</reference>
<proteinExistence type="predicted"/>
<dbReference type="RefSeq" id="WP_341696747.1">
    <property type="nucleotide sequence ID" value="NZ_JBBYHR010000004.1"/>
</dbReference>
<evidence type="ECO:0008006" key="3">
    <source>
        <dbReference type="Google" id="ProtNLM"/>
    </source>
</evidence>
<name>A0ABU9HW86_9FLAO</name>
<protein>
    <recommendedName>
        <fullName evidence="3">DUF4274 domain-containing protein</fullName>
    </recommendedName>
</protein>
<evidence type="ECO:0000313" key="2">
    <source>
        <dbReference type="Proteomes" id="UP001464555"/>
    </source>
</evidence>